<dbReference type="Pfam" id="PF01650">
    <property type="entry name" value="Peptidase_C13"/>
    <property type="match status" value="1"/>
</dbReference>
<gene>
    <name evidence="2" type="ORF">N787_11645</name>
</gene>
<proteinExistence type="predicted"/>
<dbReference type="Proteomes" id="UP000029393">
    <property type="component" value="Unassembled WGS sequence"/>
</dbReference>
<evidence type="ECO:0000313" key="2">
    <source>
        <dbReference type="EMBL" id="KFN46060.1"/>
    </source>
</evidence>
<dbReference type="RefSeq" id="WP_052575282.1">
    <property type="nucleotide sequence ID" value="NZ_AVCK01000020.1"/>
</dbReference>
<dbReference type="AlphaFoldDB" id="A0A091BNZ7"/>
<dbReference type="InterPro" id="IPR029030">
    <property type="entry name" value="Caspase-like_dom_sf"/>
</dbReference>
<evidence type="ECO:0008006" key="4">
    <source>
        <dbReference type="Google" id="ProtNLM"/>
    </source>
</evidence>
<evidence type="ECO:0000313" key="3">
    <source>
        <dbReference type="Proteomes" id="UP000029393"/>
    </source>
</evidence>
<sequence length="321" mass="34453">MSRRAAGLVLLIAGGLLATSVGAATTKSLDKPAPAPRAPDPQLAADLSQLAPQRPGHPDLFVLGFAGDGSEQVFRNEVHYLRDLAAQRLDAKGRVVLLANHVEAPPVRALPEANAHTLRQALAGIAARMDPDEDLLLAYFTTHGTEQHELLLRREGRRDRLLTPGELREALDDSGIRHRVLVISACYSGGFAKALRGPDTLLLMAAHRERTSFGCGNDSVATFFGRAWLVEGLNATTDFDAAFVQATAAIEARELAEGLEPSRPQINRGARIGERLAAWRAGFEPGPALPYPFAFEPPAAENTKAAVLTPLRPPTDKTPKP</sequence>
<dbReference type="GO" id="GO:0008233">
    <property type="term" value="F:peptidase activity"/>
    <property type="evidence" value="ECO:0007669"/>
    <property type="project" value="InterPro"/>
</dbReference>
<name>A0A091BNZ7_9GAMM</name>
<feature type="chain" id="PRO_5001869979" description="Peptidase C13" evidence="1">
    <location>
        <begin position="24"/>
        <end position="321"/>
    </location>
</feature>
<dbReference type="SUPFAM" id="SSF52129">
    <property type="entry name" value="Caspase-like"/>
    <property type="match status" value="1"/>
</dbReference>
<dbReference type="EMBL" id="AVCK01000020">
    <property type="protein sequence ID" value="KFN46060.1"/>
    <property type="molecule type" value="Genomic_DNA"/>
</dbReference>
<dbReference type="PATRIC" id="fig|1384056.3.peg.1543"/>
<dbReference type="eggNOG" id="COG4249">
    <property type="taxonomic scope" value="Bacteria"/>
</dbReference>
<reference evidence="2 3" key="1">
    <citation type="submission" date="2013-09" db="EMBL/GenBank/DDBJ databases">
        <title>Genome sequencing of Arenimonas metalli.</title>
        <authorList>
            <person name="Chen F."/>
            <person name="Wang G."/>
        </authorList>
    </citation>
    <scope>NUCLEOTIDE SEQUENCE [LARGE SCALE GENOMIC DNA]</scope>
    <source>
        <strain evidence="2 3">CF5-1</strain>
    </source>
</reference>
<dbReference type="Gene3D" id="3.40.50.1460">
    <property type="match status" value="1"/>
</dbReference>
<dbReference type="InterPro" id="IPR001096">
    <property type="entry name" value="Peptidase_C13"/>
</dbReference>
<dbReference type="OrthoDB" id="345222at2"/>
<organism evidence="2 3">
    <name type="scientific">Arenimonas metalli CF5-1</name>
    <dbReference type="NCBI Taxonomy" id="1384056"/>
    <lineage>
        <taxon>Bacteria</taxon>
        <taxon>Pseudomonadati</taxon>
        <taxon>Pseudomonadota</taxon>
        <taxon>Gammaproteobacteria</taxon>
        <taxon>Lysobacterales</taxon>
        <taxon>Lysobacteraceae</taxon>
        <taxon>Arenimonas</taxon>
    </lineage>
</organism>
<evidence type="ECO:0000256" key="1">
    <source>
        <dbReference type="SAM" id="SignalP"/>
    </source>
</evidence>
<feature type="signal peptide" evidence="1">
    <location>
        <begin position="1"/>
        <end position="23"/>
    </location>
</feature>
<dbReference type="GO" id="GO:0006508">
    <property type="term" value="P:proteolysis"/>
    <property type="evidence" value="ECO:0007669"/>
    <property type="project" value="InterPro"/>
</dbReference>
<keyword evidence="1" id="KW-0732">Signal</keyword>
<accession>A0A091BNZ7</accession>
<protein>
    <recommendedName>
        <fullName evidence="4">Peptidase C13</fullName>
    </recommendedName>
</protein>
<keyword evidence="3" id="KW-1185">Reference proteome</keyword>
<dbReference type="STRING" id="1384056.N787_11645"/>
<comment type="caution">
    <text evidence="2">The sequence shown here is derived from an EMBL/GenBank/DDBJ whole genome shotgun (WGS) entry which is preliminary data.</text>
</comment>